<dbReference type="GO" id="GO:0016758">
    <property type="term" value="F:hexosyltransferase activity"/>
    <property type="evidence" value="ECO:0007669"/>
    <property type="project" value="TreeGrafter"/>
</dbReference>
<dbReference type="CDD" id="cd03801">
    <property type="entry name" value="GT4_PimA-like"/>
    <property type="match status" value="1"/>
</dbReference>
<dbReference type="Gene3D" id="3.40.50.2000">
    <property type="entry name" value="Glycogen Phosphorylase B"/>
    <property type="match status" value="2"/>
</dbReference>
<dbReference type="Pfam" id="PF00534">
    <property type="entry name" value="Glycos_transf_1"/>
    <property type="match status" value="1"/>
</dbReference>
<accession>A0A852VT10</accession>
<protein>
    <recommendedName>
        <fullName evidence="1">D-inositol 3-phosphate glycosyltransferase</fullName>
    </recommendedName>
</protein>
<gene>
    <name evidence="4" type="ORF">BJY20_002440</name>
</gene>
<evidence type="ECO:0000313" key="5">
    <source>
        <dbReference type="Proteomes" id="UP000554054"/>
    </source>
</evidence>
<dbReference type="InterPro" id="IPR001296">
    <property type="entry name" value="Glyco_trans_1"/>
</dbReference>
<dbReference type="PANTHER" id="PTHR45947:SF3">
    <property type="entry name" value="SULFOQUINOVOSYL TRANSFERASE SQD2"/>
    <property type="match status" value="1"/>
</dbReference>
<dbReference type="Proteomes" id="UP000554054">
    <property type="component" value="Unassembled WGS sequence"/>
</dbReference>
<name>A0A852VT10_9MICO</name>
<evidence type="ECO:0000256" key="2">
    <source>
        <dbReference type="ARBA" id="ARBA00022679"/>
    </source>
</evidence>
<sequence>MDDHGVYDQSALLRTALRRAIADAAVVTAPTQFVLADLRRRFGLVDGGVVPNGIDLQPPARELVRLPVGRPVVLAVGRVERMKGFDLLLDAAADSRLEHVQFVIGGDGSQTLALREQAVQLGIDKRVHFLGQLTPGEVASAMAAADVVAVPSRNEAFGIVALEAWRSGTSLIGTVHGGMPEFVADGVDGLLVDPTDVDALAGGLKRILTEDGLARRLADAGRGRVPDFSWAAVAQRYRQLYAGLGEVRGG</sequence>
<evidence type="ECO:0000259" key="3">
    <source>
        <dbReference type="Pfam" id="PF00534"/>
    </source>
</evidence>
<dbReference type="SUPFAM" id="SSF53756">
    <property type="entry name" value="UDP-Glycosyltransferase/glycogen phosphorylase"/>
    <property type="match status" value="1"/>
</dbReference>
<dbReference type="InterPro" id="IPR050194">
    <property type="entry name" value="Glycosyltransferase_grp1"/>
</dbReference>
<reference evidence="4 5" key="1">
    <citation type="submission" date="2020-07" db="EMBL/GenBank/DDBJ databases">
        <title>Sequencing the genomes of 1000 actinobacteria strains.</title>
        <authorList>
            <person name="Klenk H.-P."/>
        </authorList>
    </citation>
    <scope>NUCLEOTIDE SEQUENCE [LARGE SCALE GENOMIC DNA]</scope>
    <source>
        <strain evidence="4 5">DSM 26154</strain>
    </source>
</reference>
<keyword evidence="5" id="KW-1185">Reference proteome</keyword>
<evidence type="ECO:0000313" key="4">
    <source>
        <dbReference type="EMBL" id="NYF99048.1"/>
    </source>
</evidence>
<dbReference type="EMBL" id="JACCAE010000001">
    <property type="protein sequence ID" value="NYF99048.1"/>
    <property type="molecule type" value="Genomic_DNA"/>
</dbReference>
<evidence type="ECO:0000256" key="1">
    <source>
        <dbReference type="ARBA" id="ARBA00021292"/>
    </source>
</evidence>
<dbReference type="AlphaFoldDB" id="A0A852VT10"/>
<proteinExistence type="predicted"/>
<keyword evidence="2 4" id="KW-0808">Transferase</keyword>
<feature type="domain" description="Glycosyl transferase family 1" evidence="3">
    <location>
        <begin position="65"/>
        <end position="222"/>
    </location>
</feature>
<comment type="caution">
    <text evidence="4">The sequence shown here is derived from an EMBL/GenBank/DDBJ whole genome shotgun (WGS) entry which is preliminary data.</text>
</comment>
<dbReference type="PANTHER" id="PTHR45947">
    <property type="entry name" value="SULFOQUINOVOSYL TRANSFERASE SQD2"/>
    <property type="match status" value="1"/>
</dbReference>
<organism evidence="4 5">
    <name type="scientific">Janibacter cremeus</name>
    <dbReference type="NCBI Taxonomy" id="1285192"/>
    <lineage>
        <taxon>Bacteria</taxon>
        <taxon>Bacillati</taxon>
        <taxon>Actinomycetota</taxon>
        <taxon>Actinomycetes</taxon>
        <taxon>Micrococcales</taxon>
        <taxon>Intrasporangiaceae</taxon>
        <taxon>Janibacter</taxon>
    </lineage>
</organism>